<evidence type="ECO:0000256" key="8">
    <source>
        <dbReference type="ARBA" id="ARBA00022737"/>
    </source>
</evidence>
<proteinExistence type="predicted"/>
<sequence length="637" mass="71116">MHCGYGSNITNTSYIVSDIPFPVSNTSNKLTVLGCNIYGSVTVSLQADQVDLSAAGLGDRFKGCPSRCDKHTAVPPSHCSGYGCCKTRIPNGLTSYTVQTSSLAVDTHDSTSYPCVRAFVIDHEFSKVERLLLSKSDSFIPVILDWAINDVMTCKEAQTYRSSYACSRNSYCLESQSGPGYHCKCSKGYAGNPYLIDGCQDIDECNEPQKCRKDVICVNTPGSYRCSCPPDMKLEIFELGNYCTPDEQRLLAGQKNKRRLHNIVVIASSGIAGSIIVILMLAVGYLLYRRFKRRKQMKLKQKHFERNGGLLLKQKITSNDGRVEKAAKIFVIEELRNMTDNFNPNRIIGYGGHGTVYKGMLPGGEIVAIKKSTMVDETQVDQFINEVVILSQINHRNIVKLLGCCLETEVPLLVYEFVSIGTLSYHLHVAQEDGESLLSWKVRLRIASEIAGALAYLHSDAYMPIFHRDIKSTNILLDEKYRAKVADFGLSRSIPVDKTHLTTIVQGTFGYLDPEYFQSSIFTDKSDVYSFGIVLVELLTGEKAISILRHQEEKSLALYLVKSMKGNRLFEILDSRVLDEADEDDVLVVAELAKRCLKLNGKKRPTMKEVSHCLSGLHEKLSTESLHRVTNTKDNHE</sequence>
<evidence type="ECO:0000256" key="14">
    <source>
        <dbReference type="ARBA" id="ARBA00023157"/>
    </source>
</evidence>
<dbReference type="PROSITE" id="PS00108">
    <property type="entry name" value="PROTEIN_KINASE_ST"/>
    <property type="match status" value="1"/>
</dbReference>
<dbReference type="SMART" id="SM00179">
    <property type="entry name" value="EGF_CA"/>
    <property type="match status" value="1"/>
</dbReference>
<evidence type="ECO:0008006" key="23">
    <source>
        <dbReference type="Google" id="ProtNLM"/>
    </source>
</evidence>
<evidence type="ECO:0000259" key="20">
    <source>
        <dbReference type="PROSITE" id="PS50026"/>
    </source>
</evidence>
<keyword evidence="14" id="KW-1015">Disulfide bond</keyword>
<evidence type="ECO:0000256" key="15">
    <source>
        <dbReference type="ARBA" id="ARBA00058961"/>
    </source>
</evidence>
<keyword evidence="3 16" id="KW-0245">EGF-like domain</keyword>
<dbReference type="GO" id="GO:0004674">
    <property type="term" value="F:protein serine/threonine kinase activity"/>
    <property type="evidence" value="ECO:0007669"/>
    <property type="project" value="UniProtKB-KW"/>
</dbReference>
<dbReference type="InterPro" id="IPR049883">
    <property type="entry name" value="NOTCH1_EGF-like"/>
</dbReference>
<dbReference type="AlphaFoldDB" id="A0A4Y7KUF4"/>
<evidence type="ECO:0000256" key="17">
    <source>
        <dbReference type="PROSITE-ProRule" id="PRU10141"/>
    </source>
</evidence>
<keyword evidence="22" id="KW-1185">Reference proteome</keyword>
<keyword evidence="7" id="KW-0732">Signal</keyword>
<dbReference type="InterPro" id="IPR017441">
    <property type="entry name" value="Protein_kinase_ATP_BS"/>
</dbReference>
<dbReference type="Gene3D" id="1.10.510.10">
    <property type="entry name" value="Transferase(Phosphotransferase) domain 1"/>
    <property type="match status" value="1"/>
</dbReference>
<dbReference type="FunFam" id="2.10.25.10:FF:000038">
    <property type="entry name" value="Fibrillin 2"/>
    <property type="match status" value="1"/>
</dbReference>
<dbReference type="InterPro" id="IPR001881">
    <property type="entry name" value="EGF-like_Ca-bd_dom"/>
</dbReference>
<dbReference type="Gene3D" id="3.30.200.20">
    <property type="entry name" value="Phosphorylase Kinase, domain 1"/>
    <property type="match status" value="1"/>
</dbReference>
<feature type="domain" description="EGF-like" evidence="20">
    <location>
        <begin position="201"/>
        <end position="238"/>
    </location>
</feature>
<dbReference type="Pfam" id="PF07714">
    <property type="entry name" value="PK_Tyr_Ser-Thr"/>
    <property type="match status" value="1"/>
</dbReference>
<dbReference type="PROSITE" id="PS50026">
    <property type="entry name" value="EGF_3"/>
    <property type="match status" value="1"/>
</dbReference>
<dbReference type="SMART" id="SM00181">
    <property type="entry name" value="EGF"/>
    <property type="match status" value="2"/>
</dbReference>
<keyword evidence="9 17" id="KW-0547">Nucleotide-binding</keyword>
<dbReference type="CDD" id="cd14066">
    <property type="entry name" value="STKc_IRAK"/>
    <property type="match status" value="1"/>
</dbReference>
<comment type="caution">
    <text evidence="16">Lacks conserved residue(s) required for the propagation of feature annotation.</text>
</comment>
<keyword evidence="2" id="KW-0723">Serine/threonine-protein kinase</keyword>
<keyword evidence="10" id="KW-0418">Kinase</keyword>
<gene>
    <name evidence="21" type="ORF">C5167_000194</name>
</gene>
<keyword evidence="11 17" id="KW-0067">ATP-binding</keyword>
<dbReference type="STRING" id="3469.A0A4Y7KUF4"/>
<accession>A0A4Y7KUF4</accession>
<evidence type="ECO:0000256" key="5">
    <source>
        <dbReference type="ARBA" id="ARBA00022679"/>
    </source>
</evidence>
<dbReference type="SMART" id="SM00220">
    <property type="entry name" value="S_TKc"/>
    <property type="match status" value="1"/>
</dbReference>
<keyword evidence="4" id="KW-0597">Phosphoprotein</keyword>
<evidence type="ECO:0000256" key="6">
    <source>
        <dbReference type="ARBA" id="ARBA00022692"/>
    </source>
</evidence>
<dbReference type="PROSITE" id="PS00010">
    <property type="entry name" value="ASX_HYDROXYL"/>
    <property type="match status" value="1"/>
</dbReference>
<evidence type="ECO:0000259" key="19">
    <source>
        <dbReference type="PROSITE" id="PS50011"/>
    </source>
</evidence>
<dbReference type="PANTHER" id="PTHR27005">
    <property type="entry name" value="WALL-ASSOCIATED RECEPTOR KINASE-LIKE 21"/>
    <property type="match status" value="1"/>
</dbReference>
<dbReference type="InterPro" id="IPR018097">
    <property type="entry name" value="EGF_Ca-bd_CS"/>
</dbReference>
<evidence type="ECO:0000256" key="9">
    <source>
        <dbReference type="ARBA" id="ARBA00022741"/>
    </source>
</evidence>
<dbReference type="EMBL" id="CM010723">
    <property type="protein sequence ID" value="RZC75751.1"/>
    <property type="molecule type" value="Genomic_DNA"/>
</dbReference>
<evidence type="ECO:0000256" key="1">
    <source>
        <dbReference type="ARBA" id="ARBA00004479"/>
    </source>
</evidence>
<evidence type="ECO:0000256" key="2">
    <source>
        <dbReference type="ARBA" id="ARBA00022527"/>
    </source>
</evidence>
<keyword evidence="12 18" id="KW-1133">Transmembrane helix</keyword>
<evidence type="ECO:0000313" key="22">
    <source>
        <dbReference type="Proteomes" id="UP000316621"/>
    </source>
</evidence>
<keyword evidence="8" id="KW-0677">Repeat</keyword>
<evidence type="ECO:0000256" key="18">
    <source>
        <dbReference type="SAM" id="Phobius"/>
    </source>
</evidence>
<organism evidence="21 22">
    <name type="scientific">Papaver somniferum</name>
    <name type="common">Opium poppy</name>
    <dbReference type="NCBI Taxonomy" id="3469"/>
    <lineage>
        <taxon>Eukaryota</taxon>
        <taxon>Viridiplantae</taxon>
        <taxon>Streptophyta</taxon>
        <taxon>Embryophyta</taxon>
        <taxon>Tracheophyta</taxon>
        <taxon>Spermatophyta</taxon>
        <taxon>Magnoliopsida</taxon>
        <taxon>Ranunculales</taxon>
        <taxon>Papaveraceae</taxon>
        <taxon>Papaveroideae</taxon>
        <taxon>Papaver</taxon>
    </lineage>
</organism>
<dbReference type="Gramene" id="RZC75751">
    <property type="protein sequence ID" value="RZC75751"/>
    <property type="gene ID" value="C5167_000194"/>
</dbReference>
<evidence type="ECO:0000256" key="4">
    <source>
        <dbReference type="ARBA" id="ARBA00022553"/>
    </source>
</evidence>
<evidence type="ECO:0000256" key="12">
    <source>
        <dbReference type="ARBA" id="ARBA00022989"/>
    </source>
</evidence>
<comment type="function">
    <text evidence="15">Serine/threonine-protein kinase that may function as a signaling receptor of extracellular matrix component. Binding to pectin may have significance in the control of cell expansion, morphogenesis and development.</text>
</comment>
<evidence type="ECO:0000256" key="16">
    <source>
        <dbReference type="PROSITE-ProRule" id="PRU00076"/>
    </source>
</evidence>
<dbReference type="SUPFAM" id="SSF57196">
    <property type="entry name" value="EGF/Laminin"/>
    <property type="match status" value="1"/>
</dbReference>
<evidence type="ECO:0000256" key="11">
    <source>
        <dbReference type="ARBA" id="ARBA00022840"/>
    </source>
</evidence>
<dbReference type="OMA" id="RSECICE"/>
<dbReference type="Pfam" id="PF07645">
    <property type="entry name" value="EGF_CA"/>
    <property type="match status" value="1"/>
</dbReference>
<dbReference type="CDD" id="cd00054">
    <property type="entry name" value="EGF_CA"/>
    <property type="match status" value="1"/>
</dbReference>
<dbReference type="FunFam" id="1.10.510.10:FF:000084">
    <property type="entry name" value="Wall-associated receptor kinase 2"/>
    <property type="match status" value="1"/>
</dbReference>
<evidence type="ECO:0000256" key="7">
    <source>
        <dbReference type="ARBA" id="ARBA00022729"/>
    </source>
</evidence>
<evidence type="ECO:0000256" key="10">
    <source>
        <dbReference type="ARBA" id="ARBA00022777"/>
    </source>
</evidence>
<protein>
    <recommendedName>
        <fullName evidence="23">Protein kinase domain-containing protein</fullName>
    </recommendedName>
</protein>
<dbReference type="SUPFAM" id="SSF56112">
    <property type="entry name" value="Protein kinase-like (PK-like)"/>
    <property type="match status" value="1"/>
</dbReference>
<dbReference type="FunFam" id="3.30.200.20:FF:000043">
    <property type="entry name" value="Wall-associated receptor kinase 2"/>
    <property type="match status" value="1"/>
</dbReference>
<dbReference type="Proteomes" id="UP000316621">
    <property type="component" value="Chromosome 9"/>
</dbReference>
<keyword evidence="5" id="KW-0808">Transferase</keyword>
<dbReference type="PROSITE" id="PS00107">
    <property type="entry name" value="PROTEIN_KINASE_ATP"/>
    <property type="match status" value="1"/>
</dbReference>
<dbReference type="GO" id="GO:0005509">
    <property type="term" value="F:calcium ion binding"/>
    <property type="evidence" value="ECO:0007669"/>
    <property type="project" value="InterPro"/>
</dbReference>
<name>A0A4Y7KUF4_PAPSO</name>
<dbReference type="GO" id="GO:0007166">
    <property type="term" value="P:cell surface receptor signaling pathway"/>
    <property type="evidence" value="ECO:0007669"/>
    <property type="project" value="InterPro"/>
</dbReference>
<dbReference type="PROSITE" id="PS01187">
    <property type="entry name" value="EGF_CA"/>
    <property type="match status" value="1"/>
</dbReference>
<dbReference type="OrthoDB" id="4062651at2759"/>
<dbReference type="GO" id="GO:0005524">
    <property type="term" value="F:ATP binding"/>
    <property type="evidence" value="ECO:0007669"/>
    <property type="project" value="UniProtKB-UniRule"/>
</dbReference>
<dbReference type="InterPro" id="IPR008271">
    <property type="entry name" value="Ser/Thr_kinase_AS"/>
</dbReference>
<dbReference type="InterPro" id="IPR045274">
    <property type="entry name" value="WAK-like"/>
</dbReference>
<evidence type="ECO:0000256" key="3">
    <source>
        <dbReference type="ARBA" id="ARBA00022536"/>
    </source>
</evidence>
<keyword evidence="13 18" id="KW-0472">Membrane</keyword>
<dbReference type="FunFam" id="2.10.25.10:FF:000628">
    <property type="entry name" value="Wall-associated receptor kinase 2"/>
    <property type="match status" value="1"/>
</dbReference>
<keyword evidence="6 18" id="KW-0812">Transmembrane</keyword>
<dbReference type="InterPro" id="IPR011009">
    <property type="entry name" value="Kinase-like_dom_sf"/>
</dbReference>
<feature type="transmembrane region" description="Helical" evidence="18">
    <location>
        <begin position="263"/>
        <end position="288"/>
    </location>
</feature>
<reference evidence="21 22" key="1">
    <citation type="journal article" date="2018" name="Science">
        <title>The opium poppy genome and morphinan production.</title>
        <authorList>
            <person name="Guo L."/>
            <person name="Winzer T."/>
            <person name="Yang X."/>
            <person name="Li Y."/>
            <person name="Ning Z."/>
            <person name="He Z."/>
            <person name="Teodor R."/>
            <person name="Lu Y."/>
            <person name="Bowser T.A."/>
            <person name="Graham I.A."/>
            <person name="Ye K."/>
        </authorList>
    </citation>
    <scope>NUCLEOTIDE SEQUENCE [LARGE SCALE GENOMIC DNA]</scope>
    <source>
        <strain evidence="22">cv. HN1</strain>
        <tissue evidence="21">Leaves</tissue>
    </source>
</reference>
<feature type="binding site" evidence="17">
    <location>
        <position position="371"/>
    </location>
    <ligand>
        <name>ATP</name>
        <dbReference type="ChEBI" id="CHEBI:30616"/>
    </ligand>
</feature>
<dbReference type="InterPro" id="IPR000742">
    <property type="entry name" value="EGF"/>
</dbReference>
<dbReference type="InterPro" id="IPR001245">
    <property type="entry name" value="Ser-Thr/Tyr_kinase_cat_dom"/>
</dbReference>
<feature type="domain" description="Protein kinase" evidence="19">
    <location>
        <begin position="342"/>
        <end position="621"/>
    </location>
</feature>
<dbReference type="Gene3D" id="2.10.25.10">
    <property type="entry name" value="Laminin"/>
    <property type="match status" value="2"/>
</dbReference>
<dbReference type="GO" id="GO:0005886">
    <property type="term" value="C:plasma membrane"/>
    <property type="evidence" value="ECO:0007669"/>
    <property type="project" value="TreeGrafter"/>
</dbReference>
<dbReference type="PROSITE" id="PS50011">
    <property type="entry name" value="PROTEIN_KINASE_DOM"/>
    <property type="match status" value="1"/>
</dbReference>
<evidence type="ECO:0000256" key="13">
    <source>
        <dbReference type="ARBA" id="ARBA00023136"/>
    </source>
</evidence>
<dbReference type="InterPro" id="IPR000719">
    <property type="entry name" value="Prot_kinase_dom"/>
</dbReference>
<dbReference type="InterPro" id="IPR000152">
    <property type="entry name" value="EGF-type_Asp/Asn_hydroxyl_site"/>
</dbReference>
<comment type="subcellular location">
    <subcellularLocation>
        <location evidence="1">Membrane</location>
        <topology evidence="1">Single-pass type I membrane protein</topology>
    </subcellularLocation>
</comment>
<dbReference type="PANTHER" id="PTHR27005:SF515">
    <property type="entry name" value="WALL-ASSOCIATED RECEPTOR KINASE-LIKE 10-RELATED"/>
    <property type="match status" value="1"/>
</dbReference>
<evidence type="ECO:0000313" key="21">
    <source>
        <dbReference type="EMBL" id="RZC75751.1"/>
    </source>
</evidence>